<sequence length="138" mass="15952">MPTWASSPSTPMREAVREYHRPKKMRVPKYKGLDGNMAVSTWLRAVQTETRRQERTLGVHWDPDEVYYEIASHLEGEALRWYGNIMSAITDETDENMARLLRPGTENNARTQKSWPVSTTGSRCGVSPWLNTQPRCER</sequence>
<evidence type="ECO:0000313" key="7">
    <source>
        <dbReference type="EMBL" id="KAE9247226.1"/>
    </source>
</evidence>
<reference evidence="9 10" key="1">
    <citation type="submission" date="2018-08" db="EMBL/GenBank/DDBJ databases">
        <title>Genomic investigation of the strawberry pathogen Phytophthora fragariae indicates pathogenicity is determined by transcriptional variation in three key races.</title>
        <authorList>
            <person name="Adams T.M."/>
            <person name="Armitage A.D."/>
            <person name="Sobczyk M.K."/>
            <person name="Bates H.J."/>
            <person name="Dunwell J.M."/>
            <person name="Nellist C.F."/>
            <person name="Harrison R.J."/>
        </authorList>
    </citation>
    <scope>NUCLEOTIDE SEQUENCE [LARGE SCALE GENOMIC DNA]</scope>
    <source>
        <strain evidence="8 11">A4</strain>
        <strain evidence="7 12">BC-1</strain>
        <strain evidence="6 10">NOV-27</strain>
        <strain evidence="5 13">NOV-5</strain>
        <strain evidence="4 14">NOV-71</strain>
        <strain evidence="2 9">NOV-9</strain>
        <strain evidence="3 15">SCRP245</strain>
    </source>
</reference>
<comment type="caution">
    <text evidence="6">The sequence shown here is derived from an EMBL/GenBank/DDBJ whole genome shotgun (WGS) entry which is preliminary data.</text>
</comment>
<dbReference type="OrthoDB" id="117242at2759"/>
<dbReference type="Proteomes" id="UP000437068">
    <property type="component" value="Unassembled WGS sequence"/>
</dbReference>
<evidence type="ECO:0000313" key="9">
    <source>
        <dbReference type="Proteomes" id="UP000429523"/>
    </source>
</evidence>
<dbReference type="Proteomes" id="UP000460718">
    <property type="component" value="Unassembled WGS sequence"/>
</dbReference>
<dbReference type="Proteomes" id="UP000440732">
    <property type="component" value="Unassembled WGS sequence"/>
</dbReference>
<name>A0A6A3WZE0_9STRA</name>
<dbReference type="EMBL" id="QXFZ01001464">
    <property type="protein sequence ID" value="KAE9090044.1"/>
    <property type="molecule type" value="Genomic_DNA"/>
</dbReference>
<dbReference type="Proteomes" id="UP000429523">
    <property type="component" value="Unassembled WGS sequence"/>
</dbReference>
<evidence type="ECO:0000313" key="14">
    <source>
        <dbReference type="Proteomes" id="UP000441208"/>
    </source>
</evidence>
<dbReference type="EMBL" id="QXFW01001414">
    <property type="protein sequence ID" value="KAE8991180.1"/>
    <property type="molecule type" value="Genomic_DNA"/>
</dbReference>
<evidence type="ECO:0000313" key="3">
    <source>
        <dbReference type="EMBL" id="KAE8991180.1"/>
    </source>
</evidence>
<keyword evidence="10" id="KW-1185">Reference proteome</keyword>
<evidence type="ECO:0000313" key="13">
    <source>
        <dbReference type="Proteomes" id="UP000440732"/>
    </source>
</evidence>
<dbReference type="Proteomes" id="UP000440367">
    <property type="component" value="Unassembled WGS sequence"/>
</dbReference>
<accession>A0A6A3WZE0</accession>
<dbReference type="EMBL" id="QXGF01001484">
    <property type="protein sequence ID" value="KAE8929663.1"/>
    <property type="molecule type" value="Genomic_DNA"/>
</dbReference>
<dbReference type="Proteomes" id="UP000441208">
    <property type="component" value="Unassembled WGS sequence"/>
</dbReference>
<dbReference type="Proteomes" id="UP000433483">
    <property type="component" value="Unassembled WGS sequence"/>
</dbReference>
<evidence type="ECO:0008006" key="16">
    <source>
        <dbReference type="Google" id="ProtNLM"/>
    </source>
</evidence>
<evidence type="ECO:0000256" key="1">
    <source>
        <dbReference type="SAM" id="MobiDB-lite"/>
    </source>
</evidence>
<dbReference type="EMBL" id="QXGB01001467">
    <property type="protein sequence ID" value="KAE9190310.1"/>
    <property type="molecule type" value="Genomic_DNA"/>
</dbReference>
<dbReference type="AlphaFoldDB" id="A0A6A3WZE0"/>
<evidence type="ECO:0000313" key="15">
    <source>
        <dbReference type="Proteomes" id="UP000460718"/>
    </source>
</evidence>
<organism evidence="6 10">
    <name type="scientific">Phytophthora fragariae</name>
    <dbReference type="NCBI Taxonomy" id="53985"/>
    <lineage>
        <taxon>Eukaryota</taxon>
        <taxon>Sar</taxon>
        <taxon>Stramenopiles</taxon>
        <taxon>Oomycota</taxon>
        <taxon>Peronosporomycetes</taxon>
        <taxon>Peronosporales</taxon>
        <taxon>Peronosporaceae</taxon>
        <taxon>Phytophthora</taxon>
    </lineage>
</organism>
<evidence type="ECO:0000313" key="8">
    <source>
        <dbReference type="EMBL" id="KAE9307175.1"/>
    </source>
</evidence>
<gene>
    <name evidence="8" type="ORF">PF001_g11741</name>
    <name evidence="7" type="ORF">PF002_g6386</name>
    <name evidence="6" type="ORF">PF005_g19297</name>
    <name evidence="5" type="ORF">PF006_g11617</name>
    <name evidence="4" type="ORF">PF007_g19382</name>
    <name evidence="2" type="ORF">PF009_g20225</name>
    <name evidence="3" type="ORF">PF011_g18044</name>
</gene>
<dbReference type="EMBL" id="QXGA01000625">
    <property type="protein sequence ID" value="KAE9143347.1"/>
    <property type="molecule type" value="Genomic_DNA"/>
</dbReference>
<proteinExistence type="predicted"/>
<protein>
    <recommendedName>
        <fullName evidence="16">Retrotransposon gag domain-containing protein</fullName>
    </recommendedName>
</protein>
<evidence type="ECO:0000313" key="10">
    <source>
        <dbReference type="Proteomes" id="UP000433483"/>
    </source>
</evidence>
<evidence type="ECO:0000313" key="4">
    <source>
        <dbReference type="EMBL" id="KAE9090044.1"/>
    </source>
</evidence>
<feature type="compositionally biased region" description="Polar residues" evidence="1">
    <location>
        <begin position="129"/>
        <end position="138"/>
    </location>
</feature>
<dbReference type="EMBL" id="QXGE01000635">
    <property type="protein sequence ID" value="KAE9307175.1"/>
    <property type="molecule type" value="Genomic_DNA"/>
</dbReference>
<evidence type="ECO:0000313" key="5">
    <source>
        <dbReference type="EMBL" id="KAE9143347.1"/>
    </source>
</evidence>
<dbReference type="EMBL" id="QXGD01000221">
    <property type="protein sequence ID" value="KAE9247226.1"/>
    <property type="molecule type" value="Genomic_DNA"/>
</dbReference>
<evidence type="ECO:0000313" key="12">
    <source>
        <dbReference type="Proteomes" id="UP000440367"/>
    </source>
</evidence>
<feature type="region of interest" description="Disordered" evidence="1">
    <location>
        <begin position="103"/>
        <end position="138"/>
    </location>
</feature>
<evidence type="ECO:0000313" key="2">
    <source>
        <dbReference type="EMBL" id="KAE8929663.1"/>
    </source>
</evidence>
<feature type="compositionally biased region" description="Polar residues" evidence="1">
    <location>
        <begin position="105"/>
        <end position="122"/>
    </location>
</feature>
<evidence type="ECO:0000313" key="11">
    <source>
        <dbReference type="Proteomes" id="UP000437068"/>
    </source>
</evidence>
<evidence type="ECO:0000313" key="6">
    <source>
        <dbReference type="EMBL" id="KAE9190310.1"/>
    </source>
</evidence>